<evidence type="ECO:0000313" key="7">
    <source>
        <dbReference type="Proteomes" id="UP000226192"/>
    </source>
</evidence>
<feature type="compositionally biased region" description="Basic and acidic residues" evidence="3">
    <location>
        <begin position="905"/>
        <end position="914"/>
    </location>
</feature>
<dbReference type="GO" id="GO:0048312">
    <property type="term" value="P:intracellular distribution of mitochondria"/>
    <property type="evidence" value="ECO:0007669"/>
    <property type="project" value="TreeGrafter"/>
</dbReference>
<dbReference type="GO" id="GO:0008017">
    <property type="term" value="F:microtubule binding"/>
    <property type="evidence" value="ECO:0007669"/>
    <property type="project" value="TreeGrafter"/>
</dbReference>
<dbReference type="EMBL" id="NJET01000067">
    <property type="protein sequence ID" value="PHH62623.1"/>
    <property type="molecule type" value="Genomic_DNA"/>
</dbReference>
<dbReference type="PANTHER" id="PTHR11566">
    <property type="entry name" value="DYNAMIN"/>
    <property type="match status" value="1"/>
</dbReference>
<feature type="region of interest" description="Disordered" evidence="3">
    <location>
        <begin position="783"/>
        <end position="821"/>
    </location>
</feature>
<feature type="domain" description="GED" evidence="4">
    <location>
        <begin position="615"/>
        <end position="706"/>
    </location>
</feature>
<dbReference type="STRING" id="1399860.A0A2C5Y4Q1"/>
<dbReference type="PROSITE" id="PS51388">
    <property type="entry name" value="GED"/>
    <property type="match status" value="1"/>
</dbReference>
<keyword evidence="7" id="KW-1185">Reference proteome</keyword>
<dbReference type="PROSITE" id="PS51718">
    <property type="entry name" value="G_DYNAMIN_2"/>
    <property type="match status" value="1"/>
</dbReference>
<dbReference type="InterPro" id="IPR027417">
    <property type="entry name" value="P-loop_NTPase"/>
</dbReference>
<feature type="region of interest" description="Disordered" evidence="3">
    <location>
        <begin position="855"/>
        <end position="957"/>
    </location>
</feature>
<dbReference type="SUPFAM" id="SSF52540">
    <property type="entry name" value="P-loop containing nucleoside triphosphate hydrolases"/>
    <property type="match status" value="1"/>
</dbReference>
<evidence type="ECO:0000256" key="2">
    <source>
        <dbReference type="ARBA" id="ARBA00023134"/>
    </source>
</evidence>
<organism evidence="6 7">
    <name type="scientific">Ophiocordyceps australis</name>
    <dbReference type="NCBI Taxonomy" id="1399860"/>
    <lineage>
        <taxon>Eukaryota</taxon>
        <taxon>Fungi</taxon>
        <taxon>Dikarya</taxon>
        <taxon>Ascomycota</taxon>
        <taxon>Pezizomycotina</taxon>
        <taxon>Sordariomycetes</taxon>
        <taxon>Hypocreomycetidae</taxon>
        <taxon>Hypocreales</taxon>
        <taxon>Ophiocordycipitaceae</taxon>
        <taxon>Ophiocordyceps</taxon>
    </lineage>
</organism>
<evidence type="ECO:0000313" key="6">
    <source>
        <dbReference type="EMBL" id="PHH62623.1"/>
    </source>
</evidence>
<feature type="compositionally biased region" description="Low complexity" evidence="3">
    <location>
        <begin position="932"/>
        <end position="943"/>
    </location>
</feature>
<dbReference type="InterPro" id="IPR020850">
    <property type="entry name" value="GED_dom"/>
</dbReference>
<dbReference type="PANTHER" id="PTHR11566:SF21">
    <property type="entry name" value="DYNAMIN RELATED PROTEIN 1, ISOFORM A"/>
    <property type="match status" value="1"/>
</dbReference>
<dbReference type="InterPro" id="IPR045063">
    <property type="entry name" value="Dynamin_N"/>
</dbReference>
<feature type="compositionally biased region" description="Acidic residues" evidence="3">
    <location>
        <begin position="855"/>
        <end position="904"/>
    </location>
</feature>
<feature type="domain" description="Dynamin-type G" evidence="5">
    <location>
        <begin position="36"/>
        <end position="314"/>
    </location>
</feature>
<name>A0A2C5Y4Q1_9HYPO</name>
<dbReference type="SMART" id="SM00053">
    <property type="entry name" value="DYNc"/>
    <property type="match status" value="1"/>
</dbReference>
<dbReference type="PRINTS" id="PR00195">
    <property type="entry name" value="DYNAMIN"/>
</dbReference>
<dbReference type="CDD" id="cd08771">
    <property type="entry name" value="DLP_1"/>
    <property type="match status" value="1"/>
</dbReference>
<dbReference type="GO" id="GO:0006897">
    <property type="term" value="P:endocytosis"/>
    <property type="evidence" value="ECO:0007669"/>
    <property type="project" value="TreeGrafter"/>
</dbReference>
<evidence type="ECO:0000256" key="3">
    <source>
        <dbReference type="SAM" id="MobiDB-lite"/>
    </source>
</evidence>
<sequence>MDVSLDSAVLKQLMTDNASALGALMGRFKLAGLEELATIPRIIVVGNQSTGKSSVLEAITHIRFVNKKDAYTHFATELSLHPAPETRITIGVGSLDESHPIIRIERSHFSSHDVPQIIQEAIEITGLEDSRGFSKDPLRIEVQGPQLQPVNVVDLPGWVTDDENPDSLQDKEAVDDVVESYMSQQNSIILVVASANEKLDDQVNLDMLKKFDPSLKRTMGIITNPELSQASSSDGNAYLQLVCNRCKEYKLPLGWHVLRNNAVAQDSLEERDIKEKHFFDMAPWNSVPFDNRGIFSLRRKLSRVIENFMSNSLSALIFSLETELQQQFSEMERLGKPRSSVEEMRVFLIDAASEFQRLARDGIQGRYRDAFFGGLNGKDHKLRAQLFTLHRVFFQTMLKKGAETVVPVAGHMSAEADVLSLYLQSFMDSPLWDLPCPEYVTASDLRERLQRYAVINRGSEYSDTFSHEFAIQFFRQQLSPWQRIAQLHVGQVTVVAKAFVDQLIRHVTENILGTVGTTLAILRNVVDPFFDKKEKLLQERLGELIRPYSEGFAQPIDAEFRRSFSRRSCHRLSQALMKALGPRPTGNHEQPRLTHDMVAAAVRDVKNLCELKPSVDDVVNSVQCHYEISHRTFSDNVMNLAIEGCLINDLPTLFTPAMVGNMTSEQLQDLVGEPAENQVRRRELGEKIQMLQDALQECIKHKPRFLTVLQSRPLTSGTSATRVPRAASREAAVVAYSNYLETSRPRATRPPEPQTFQVATNTANAKPEGLPDDTVIKTQYYSREPTPMIQDNTNGTASASQPRRSMSPSPTASMRPRSPSEALETIKNDTLAAMQTAKRENSSDALSCIEEESIEEELIEEESSEEESIEEESVEEKAIEEESIEEESVEEKAIEEESIEEESVEEKATEEKATVARQENLNHGKKTRFACSPRSSGSPARSPLNNVSQPLKENEPSILIEPAVSMLAQEG</sequence>
<dbReference type="GO" id="GO:0003924">
    <property type="term" value="F:GTPase activity"/>
    <property type="evidence" value="ECO:0007669"/>
    <property type="project" value="InterPro"/>
</dbReference>
<dbReference type="GO" id="GO:0005739">
    <property type="term" value="C:mitochondrion"/>
    <property type="evidence" value="ECO:0007669"/>
    <property type="project" value="TreeGrafter"/>
</dbReference>
<protein>
    <recommendedName>
        <fullName evidence="8">GED domain-containing protein</fullName>
    </recommendedName>
</protein>
<keyword evidence="1" id="KW-0547">Nucleotide-binding</keyword>
<feature type="compositionally biased region" description="Polar residues" evidence="3">
    <location>
        <begin position="789"/>
        <end position="812"/>
    </location>
</feature>
<dbReference type="InterPro" id="IPR000375">
    <property type="entry name" value="Dynamin_stalk"/>
</dbReference>
<dbReference type="Gene3D" id="3.40.50.300">
    <property type="entry name" value="P-loop containing nucleotide triphosphate hydrolases"/>
    <property type="match status" value="1"/>
</dbReference>
<evidence type="ECO:0008006" key="8">
    <source>
        <dbReference type="Google" id="ProtNLM"/>
    </source>
</evidence>
<dbReference type="GO" id="GO:0005525">
    <property type="term" value="F:GTP binding"/>
    <property type="evidence" value="ECO:0007669"/>
    <property type="project" value="InterPro"/>
</dbReference>
<evidence type="ECO:0000259" key="5">
    <source>
        <dbReference type="PROSITE" id="PS51718"/>
    </source>
</evidence>
<accession>A0A2C5Y4Q1</accession>
<dbReference type="GO" id="GO:0005874">
    <property type="term" value="C:microtubule"/>
    <property type="evidence" value="ECO:0007669"/>
    <property type="project" value="TreeGrafter"/>
</dbReference>
<dbReference type="AlphaFoldDB" id="A0A2C5Y4Q1"/>
<dbReference type="InterPro" id="IPR022812">
    <property type="entry name" value="Dynamin"/>
</dbReference>
<dbReference type="GO" id="GO:0000266">
    <property type="term" value="P:mitochondrial fission"/>
    <property type="evidence" value="ECO:0007669"/>
    <property type="project" value="TreeGrafter"/>
</dbReference>
<dbReference type="Proteomes" id="UP000226192">
    <property type="component" value="Unassembled WGS sequence"/>
</dbReference>
<comment type="caution">
    <text evidence="6">The sequence shown here is derived from an EMBL/GenBank/DDBJ whole genome shotgun (WGS) entry which is preliminary data.</text>
</comment>
<dbReference type="InterPro" id="IPR030381">
    <property type="entry name" value="G_DYNAMIN_dom"/>
</dbReference>
<dbReference type="GO" id="GO:0016559">
    <property type="term" value="P:peroxisome fission"/>
    <property type="evidence" value="ECO:0007669"/>
    <property type="project" value="TreeGrafter"/>
</dbReference>
<proteinExistence type="predicted"/>
<dbReference type="InterPro" id="IPR001401">
    <property type="entry name" value="Dynamin_GTPase"/>
</dbReference>
<keyword evidence="2" id="KW-0342">GTP-binding</keyword>
<dbReference type="GO" id="GO:0016020">
    <property type="term" value="C:membrane"/>
    <property type="evidence" value="ECO:0007669"/>
    <property type="project" value="TreeGrafter"/>
</dbReference>
<evidence type="ECO:0000256" key="1">
    <source>
        <dbReference type="ARBA" id="ARBA00022741"/>
    </source>
</evidence>
<dbReference type="Pfam" id="PF00350">
    <property type="entry name" value="Dynamin_N"/>
    <property type="match status" value="1"/>
</dbReference>
<dbReference type="OrthoDB" id="415706at2759"/>
<evidence type="ECO:0000259" key="4">
    <source>
        <dbReference type="PROSITE" id="PS51388"/>
    </source>
</evidence>
<dbReference type="Pfam" id="PF01031">
    <property type="entry name" value="Dynamin_M"/>
    <property type="match status" value="1"/>
</dbReference>
<reference evidence="6 7" key="1">
    <citation type="submission" date="2017-06" db="EMBL/GenBank/DDBJ databases">
        <title>Ant-infecting Ophiocordyceps genomes reveal a high diversity of potential behavioral manipulation genes and a possible major role for enterotoxins.</title>
        <authorList>
            <person name="De Bekker C."/>
            <person name="Evans H.C."/>
            <person name="Brachmann A."/>
            <person name="Hughes D.P."/>
        </authorList>
    </citation>
    <scope>NUCLEOTIDE SEQUENCE [LARGE SCALE GENOMIC DNA]</scope>
    <source>
        <strain evidence="6 7">Map64</strain>
    </source>
</reference>
<gene>
    <name evidence="6" type="ORF">CDD81_6857</name>
</gene>